<dbReference type="PRINTS" id="PR00722">
    <property type="entry name" value="CHYMOTRYPSIN"/>
</dbReference>
<keyword evidence="4" id="KW-0378">Hydrolase</keyword>
<dbReference type="InterPro" id="IPR001254">
    <property type="entry name" value="Trypsin_dom"/>
</dbReference>
<keyword evidence="8" id="KW-0732">Signal</keyword>
<dbReference type="SMART" id="SM00020">
    <property type="entry name" value="Tryp_SPc"/>
    <property type="match status" value="1"/>
</dbReference>
<dbReference type="PROSITE" id="PS00134">
    <property type="entry name" value="TRYPSIN_HIS"/>
    <property type="match status" value="1"/>
</dbReference>
<evidence type="ECO:0000256" key="6">
    <source>
        <dbReference type="ARBA" id="ARBA00023157"/>
    </source>
</evidence>
<dbReference type="GeneID" id="111595741"/>
<keyword evidence="5" id="KW-0720">Serine protease</keyword>
<dbReference type="GO" id="GO:0004252">
    <property type="term" value="F:serine-type endopeptidase activity"/>
    <property type="evidence" value="ECO:0007669"/>
    <property type="project" value="InterPro"/>
</dbReference>
<evidence type="ECO:0000313" key="10">
    <source>
        <dbReference type="Proteomes" id="UP000504633"/>
    </source>
</evidence>
<evidence type="ECO:0000256" key="4">
    <source>
        <dbReference type="ARBA" id="ARBA00022801"/>
    </source>
</evidence>
<dbReference type="OrthoDB" id="10059102at2759"/>
<reference evidence="11" key="1">
    <citation type="submission" date="2025-08" db="UniProtKB">
        <authorList>
            <consortium name="RefSeq"/>
        </authorList>
    </citation>
    <scope>IDENTIFICATION</scope>
    <source>
        <strain evidence="11">15085-1641.00</strain>
        <tissue evidence="11">Whole body</tissue>
    </source>
</reference>
<keyword evidence="3" id="KW-0645">Protease</keyword>
<dbReference type="GO" id="GO:0005615">
    <property type="term" value="C:extracellular space"/>
    <property type="evidence" value="ECO:0007669"/>
    <property type="project" value="TreeGrafter"/>
</dbReference>
<dbReference type="AlphaFoldDB" id="A0A6J1LI57"/>
<dbReference type="CDD" id="cd00190">
    <property type="entry name" value="Tryp_SPc"/>
    <property type="match status" value="1"/>
</dbReference>
<proteinExistence type="inferred from homology"/>
<evidence type="ECO:0000256" key="2">
    <source>
        <dbReference type="ARBA" id="ARBA00022525"/>
    </source>
</evidence>
<evidence type="ECO:0000256" key="8">
    <source>
        <dbReference type="SAM" id="SignalP"/>
    </source>
</evidence>
<dbReference type="FunFam" id="2.40.10.10:FF:000002">
    <property type="entry name" value="Transmembrane protease serine"/>
    <property type="match status" value="1"/>
</dbReference>
<keyword evidence="6" id="KW-1015">Disulfide bond</keyword>
<evidence type="ECO:0000313" key="11">
    <source>
        <dbReference type="RefSeq" id="XP_023165363.2"/>
    </source>
</evidence>
<evidence type="ECO:0000256" key="3">
    <source>
        <dbReference type="ARBA" id="ARBA00022670"/>
    </source>
</evidence>
<accession>A0A6J1LI57</accession>
<evidence type="ECO:0000256" key="1">
    <source>
        <dbReference type="ARBA" id="ARBA00004613"/>
    </source>
</evidence>
<dbReference type="PROSITE" id="PS50240">
    <property type="entry name" value="TRYPSIN_DOM"/>
    <property type="match status" value="1"/>
</dbReference>
<feature type="domain" description="Peptidase S1" evidence="9">
    <location>
        <begin position="30"/>
        <end position="261"/>
    </location>
</feature>
<evidence type="ECO:0000256" key="5">
    <source>
        <dbReference type="ARBA" id="ARBA00022825"/>
    </source>
</evidence>
<comment type="similarity">
    <text evidence="7">Belongs to the peptidase S1 family. CLIP subfamily.</text>
</comment>
<dbReference type="PANTHER" id="PTHR24264:SF65">
    <property type="entry name" value="SRCR DOMAIN-CONTAINING PROTEIN"/>
    <property type="match status" value="1"/>
</dbReference>
<keyword evidence="2" id="KW-0964">Secreted</keyword>
<dbReference type="InterPro" id="IPR043504">
    <property type="entry name" value="Peptidase_S1_PA_chymotrypsin"/>
</dbReference>
<dbReference type="Pfam" id="PF00089">
    <property type="entry name" value="Trypsin"/>
    <property type="match status" value="1"/>
</dbReference>
<dbReference type="RefSeq" id="XP_023165363.2">
    <property type="nucleotide sequence ID" value="XM_023309595.2"/>
</dbReference>
<dbReference type="InterPro" id="IPR050127">
    <property type="entry name" value="Serine_Proteases_S1"/>
</dbReference>
<dbReference type="KEGG" id="dhe:111595741"/>
<evidence type="ECO:0000256" key="7">
    <source>
        <dbReference type="ARBA" id="ARBA00024195"/>
    </source>
</evidence>
<name>A0A6J1LI57_DROHY</name>
<dbReference type="Proteomes" id="UP000504633">
    <property type="component" value="Unplaced"/>
</dbReference>
<dbReference type="GO" id="GO:0006508">
    <property type="term" value="P:proteolysis"/>
    <property type="evidence" value="ECO:0007669"/>
    <property type="project" value="UniProtKB-KW"/>
</dbReference>
<dbReference type="InterPro" id="IPR001314">
    <property type="entry name" value="Peptidase_S1A"/>
</dbReference>
<dbReference type="PANTHER" id="PTHR24264">
    <property type="entry name" value="TRYPSIN-RELATED"/>
    <property type="match status" value="1"/>
</dbReference>
<feature type="chain" id="PRO_5027082722" evidence="8">
    <location>
        <begin position="21"/>
        <end position="289"/>
    </location>
</feature>
<dbReference type="Gene3D" id="2.40.10.10">
    <property type="entry name" value="Trypsin-like serine proteases"/>
    <property type="match status" value="1"/>
</dbReference>
<dbReference type="InterPro" id="IPR018114">
    <property type="entry name" value="TRYPSIN_HIS"/>
</dbReference>
<gene>
    <name evidence="11" type="primary">LOC111595741</name>
</gene>
<protein>
    <submittedName>
        <fullName evidence="11">Trypsin-like</fullName>
    </submittedName>
</protein>
<dbReference type="SUPFAM" id="SSF50494">
    <property type="entry name" value="Trypsin-like serine proteases"/>
    <property type="match status" value="1"/>
</dbReference>
<organism evidence="10 11">
    <name type="scientific">Drosophila hydei</name>
    <name type="common">Fruit fly</name>
    <dbReference type="NCBI Taxonomy" id="7224"/>
    <lineage>
        <taxon>Eukaryota</taxon>
        <taxon>Metazoa</taxon>
        <taxon>Ecdysozoa</taxon>
        <taxon>Arthropoda</taxon>
        <taxon>Hexapoda</taxon>
        <taxon>Insecta</taxon>
        <taxon>Pterygota</taxon>
        <taxon>Neoptera</taxon>
        <taxon>Endopterygota</taxon>
        <taxon>Diptera</taxon>
        <taxon>Brachycera</taxon>
        <taxon>Muscomorpha</taxon>
        <taxon>Ephydroidea</taxon>
        <taxon>Drosophilidae</taxon>
        <taxon>Drosophila</taxon>
    </lineage>
</organism>
<dbReference type="OMA" id="WIRHELR"/>
<feature type="signal peptide" evidence="8">
    <location>
        <begin position="1"/>
        <end position="20"/>
    </location>
</feature>
<dbReference type="InterPro" id="IPR009003">
    <property type="entry name" value="Peptidase_S1_PA"/>
</dbReference>
<keyword evidence="10" id="KW-1185">Reference proteome</keyword>
<sequence>MFLLGGLITYILLLYPLTLANLADDDKFKVVSGFNAELKDVPYQASVRLIWRERKRLGSGHFCGGTVISSRVVVTAAHCLSYSIRPSDLVVVLGNRLLNAVSPTMRMFQIVGWRIHQQYYKHHIDIALIFTSHDIRPIAGAIAFLPLNTRAVPEGTSCLVSGWGRTVHNVSGHTNALQAAWIPIGNPEHCTELYKSTDVICAGFTSMVGSSSCKGDSGGPLRCDNELAGIVSRGIHCGTRHRPSAYTSIRYHARWIQQQSQSFNGVLPLRSTCIQGQVGLAFIIYVTTR</sequence>
<evidence type="ECO:0000259" key="9">
    <source>
        <dbReference type="PROSITE" id="PS50240"/>
    </source>
</evidence>
<comment type="subcellular location">
    <subcellularLocation>
        <location evidence="1">Secreted</location>
    </subcellularLocation>
</comment>